<accession>A0ABR4GHU9</accession>
<comment type="caution">
    <text evidence="1">The sequence shown here is derived from an EMBL/GenBank/DDBJ whole genome shotgun (WGS) entry which is preliminary data.</text>
</comment>
<name>A0ABR4GHU9_9EURO</name>
<sequence>MHTTYRSSEASFCLAIQDHRRSQRHHKTSTTSAQVSLIFLEKMSLHHGSSRL</sequence>
<keyword evidence="2" id="KW-1185">Reference proteome</keyword>
<proteinExistence type="predicted"/>
<evidence type="ECO:0000313" key="2">
    <source>
        <dbReference type="Proteomes" id="UP001610563"/>
    </source>
</evidence>
<gene>
    <name evidence="1" type="ORF">BJX66DRAFT_295290</name>
</gene>
<reference evidence="1 2" key="1">
    <citation type="submission" date="2024-07" db="EMBL/GenBank/DDBJ databases">
        <title>Section-level genome sequencing and comparative genomics of Aspergillus sections Usti and Cavernicolus.</title>
        <authorList>
            <consortium name="Lawrence Berkeley National Laboratory"/>
            <person name="Nybo J.L."/>
            <person name="Vesth T.C."/>
            <person name="Theobald S."/>
            <person name="Frisvad J.C."/>
            <person name="Larsen T.O."/>
            <person name="Kjaerboelling I."/>
            <person name="Rothschild-Mancinelli K."/>
            <person name="Lyhne E.K."/>
            <person name="Kogle M.E."/>
            <person name="Barry K."/>
            <person name="Clum A."/>
            <person name="Na H."/>
            <person name="Ledsgaard L."/>
            <person name="Lin J."/>
            <person name="Lipzen A."/>
            <person name="Kuo A."/>
            <person name="Riley R."/>
            <person name="Mondo S."/>
            <person name="Labutti K."/>
            <person name="Haridas S."/>
            <person name="Pangalinan J."/>
            <person name="Salamov A.A."/>
            <person name="Simmons B.A."/>
            <person name="Magnuson J.K."/>
            <person name="Chen J."/>
            <person name="Drula E."/>
            <person name="Henrissat B."/>
            <person name="Wiebenga A."/>
            <person name="Lubbers R.J."/>
            <person name="Gomes A.C."/>
            <person name="Makela M.R."/>
            <person name="Stajich J."/>
            <person name="Grigoriev I.V."/>
            <person name="Mortensen U.H."/>
            <person name="De Vries R.P."/>
            <person name="Baker S.E."/>
            <person name="Andersen M.R."/>
        </authorList>
    </citation>
    <scope>NUCLEOTIDE SEQUENCE [LARGE SCALE GENOMIC DNA]</scope>
    <source>
        <strain evidence="1 2">CBS 209.92</strain>
    </source>
</reference>
<dbReference type="Proteomes" id="UP001610563">
    <property type="component" value="Unassembled WGS sequence"/>
</dbReference>
<organism evidence="1 2">
    <name type="scientific">Aspergillus keveii</name>
    <dbReference type="NCBI Taxonomy" id="714993"/>
    <lineage>
        <taxon>Eukaryota</taxon>
        <taxon>Fungi</taxon>
        <taxon>Dikarya</taxon>
        <taxon>Ascomycota</taxon>
        <taxon>Pezizomycotina</taxon>
        <taxon>Eurotiomycetes</taxon>
        <taxon>Eurotiomycetidae</taxon>
        <taxon>Eurotiales</taxon>
        <taxon>Aspergillaceae</taxon>
        <taxon>Aspergillus</taxon>
        <taxon>Aspergillus subgen. Nidulantes</taxon>
    </lineage>
</organism>
<evidence type="ECO:0000313" key="1">
    <source>
        <dbReference type="EMBL" id="KAL2798603.1"/>
    </source>
</evidence>
<dbReference type="EMBL" id="JBFTWV010000012">
    <property type="protein sequence ID" value="KAL2798603.1"/>
    <property type="molecule type" value="Genomic_DNA"/>
</dbReference>
<protein>
    <submittedName>
        <fullName evidence="1">Uncharacterized protein</fullName>
    </submittedName>
</protein>